<dbReference type="Pfam" id="PF01193">
    <property type="entry name" value="RNA_pol_L"/>
    <property type="match status" value="1"/>
</dbReference>
<dbReference type="GO" id="GO:0005737">
    <property type="term" value="C:cytoplasm"/>
    <property type="evidence" value="ECO:0007669"/>
    <property type="project" value="UniProtKB-ARBA"/>
</dbReference>
<comment type="function">
    <text evidence="11">DNA-dependent RNA polymerase catalyzes the transcription of DNA into RNA using the four ribonucleoside triphosphates as substrates.</text>
</comment>
<protein>
    <recommendedName>
        <fullName evidence="3 11">DNA-directed RNA polymerase subunit alpha</fullName>
        <shortName evidence="11">RNAP subunit alpha</shortName>
        <ecNumber evidence="2 11">2.7.7.6</ecNumber>
    </recommendedName>
    <alternativeName>
        <fullName evidence="9 11">RNA polymerase subunit alpha</fullName>
    </alternativeName>
    <alternativeName>
        <fullName evidence="8 11">Transcriptase subunit alpha</fullName>
    </alternativeName>
</protein>
<evidence type="ECO:0000313" key="14">
    <source>
        <dbReference type="Proteomes" id="UP000237684"/>
    </source>
</evidence>
<dbReference type="InterPro" id="IPR011773">
    <property type="entry name" value="DNA-dir_RpoA"/>
</dbReference>
<dbReference type="GO" id="GO:0003677">
    <property type="term" value="F:DNA binding"/>
    <property type="evidence" value="ECO:0007669"/>
    <property type="project" value="UniProtKB-UniRule"/>
</dbReference>
<dbReference type="NCBIfam" id="NF003519">
    <property type="entry name" value="PRK05182.2-5"/>
    <property type="match status" value="1"/>
</dbReference>
<evidence type="ECO:0000256" key="5">
    <source>
        <dbReference type="ARBA" id="ARBA00022679"/>
    </source>
</evidence>
<evidence type="ECO:0000256" key="10">
    <source>
        <dbReference type="ARBA" id="ARBA00048552"/>
    </source>
</evidence>
<dbReference type="Proteomes" id="UP000237684">
    <property type="component" value="Unassembled WGS sequence"/>
</dbReference>
<keyword evidence="5 11" id="KW-0808">Transferase</keyword>
<dbReference type="Pfam" id="PF03118">
    <property type="entry name" value="RNA_pol_A_CTD"/>
    <property type="match status" value="1"/>
</dbReference>
<dbReference type="FunCoup" id="A0A2S8ST31">
    <property type="interactions" value="389"/>
</dbReference>
<feature type="domain" description="DNA-directed RNA polymerase RpoA/D/Rpb3-type" evidence="12">
    <location>
        <begin position="22"/>
        <end position="232"/>
    </location>
</feature>
<keyword evidence="6 11" id="KW-0548">Nucleotidyltransferase</keyword>
<keyword evidence="4 11" id="KW-0240">DNA-directed RNA polymerase</keyword>
<dbReference type="InParanoid" id="A0A2S8ST31"/>
<dbReference type="HAMAP" id="MF_00059">
    <property type="entry name" value="RNApol_bact_RpoA"/>
    <property type="match status" value="1"/>
</dbReference>
<dbReference type="Gene3D" id="1.10.150.20">
    <property type="entry name" value="5' to 3' exonuclease, C-terminal subdomain"/>
    <property type="match status" value="1"/>
</dbReference>
<evidence type="ECO:0000256" key="3">
    <source>
        <dbReference type="ARBA" id="ARBA00015972"/>
    </source>
</evidence>
<dbReference type="InterPro" id="IPR036643">
    <property type="entry name" value="RNApol_insert_sf"/>
</dbReference>
<dbReference type="EC" id="2.7.7.6" evidence="2 11"/>
<evidence type="ECO:0000256" key="7">
    <source>
        <dbReference type="ARBA" id="ARBA00023163"/>
    </source>
</evidence>
<dbReference type="InterPro" id="IPR011262">
    <property type="entry name" value="DNA-dir_RNA_pol_insert"/>
</dbReference>
<dbReference type="GO" id="GO:0003899">
    <property type="term" value="F:DNA-directed RNA polymerase activity"/>
    <property type="evidence" value="ECO:0007669"/>
    <property type="project" value="UniProtKB-UniRule"/>
</dbReference>
<dbReference type="EMBL" id="NIGF01000008">
    <property type="protein sequence ID" value="PQV63972.1"/>
    <property type="molecule type" value="Genomic_DNA"/>
</dbReference>
<accession>A0A2S8ST31</accession>
<feature type="region of interest" description="Alpha N-terminal domain (alpha-NTD)" evidence="11">
    <location>
        <begin position="1"/>
        <end position="237"/>
    </location>
</feature>
<dbReference type="SUPFAM" id="SSF56553">
    <property type="entry name" value="Insert subdomain of RNA polymerase alpha subunit"/>
    <property type="match status" value="1"/>
</dbReference>
<evidence type="ECO:0000256" key="2">
    <source>
        <dbReference type="ARBA" id="ARBA00012418"/>
    </source>
</evidence>
<dbReference type="Gene3D" id="2.170.120.12">
    <property type="entry name" value="DNA-directed RNA polymerase, insert domain"/>
    <property type="match status" value="1"/>
</dbReference>
<evidence type="ECO:0000256" key="9">
    <source>
        <dbReference type="ARBA" id="ARBA00033070"/>
    </source>
</evidence>
<dbReference type="Gene3D" id="3.30.1360.10">
    <property type="entry name" value="RNA polymerase, RBP11-like subunit"/>
    <property type="match status" value="1"/>
</dbReference>
<name>A0A2S8ST31_9BACT</name>
<dbReference type="GO" id="GO:0046983">
    <property type="term" value="F:protein dimerization activity"/>
    <property type="evidence" value="ECO:0007669"/>
    <property type="project" value="InterPro"/>
</dbReference>
<dbReference type="RefSeq" id="WP_105483803.1">
    <property type="nucleotide sequence ID" value="NZ_NIGF01000008.1"/>
</dbReference>
<evidence type="ECO:0000256" key="8">
    <source>
        <dbReference type="ARBA" id="ARBA00032524"/>
    </source>
</evidence>
<comment type="similarity">
    <text evidence="1 11">Belongs to the RNA polymerase alpha chain family.</text>
</comment>
<evidence type="ECO:0000256" key="6">
    <source>
        <dbReference type="ARBA" id="ARBA00022695"/>
    </source>
</evidence>
<keyword evidence="14" id="KW-1185">Reference proteome</keyword>
<comment type="subunit">
    <text evidence="11">Homodimer. The RNAP catalytic core consists of 2 alpha, 1 beta, 1 beta' and 1 omega subunit. When a sigma factor is associated with the core the holoenzyme is formed, which can initiate transcription.</text>
</comment>
<dbReference type="InterPro" id="IPR011263">
    <property type="entry name" value="DNA-dir_RNA_pol_RpoA/D/Rpb3"/>
</dbReference>
<organism evidence="13 14">
    <name type="scientific">Abditibacterium utsteinense</name>
    <dbReference type="NCBI Taxonomy" id="1960156"/>
    <lineage>
        <taxon>Bacteria</taxon>
        <taxon>Pseudomonadati</taxon>
        <taxon>Abditibacteriota</taxon>
        <taxon>Abditibacteriia</taxon>
        <taxon>Abditibacteriales</taxon>
        <taxon>Abditibacteriaceae</taxon>
        <taxon>Abditibacterium</taxon>
    </lineage>
</organism>
<keyword evidence="7 11" id="KW-0804">Transcription</keyword>
<sequence length="326" mass="35024">MLNTNIGNPPRVQAAPGATDRYAKFTVQPLPKGYGHTLGASLRRVLLSSIEGVAITAVQVQGVQHEFSTMPGIVEDMMEIVLNLKEIGIKSVNGRLEGPVAARIDKVGEGRVTGADVQLPSGVQIISPEKPICTLSKSEARFDAVLTIEGGVGYVPSGLQERSKTIGTIPVDAIYSPVTRVNYFVEPTRSGQQTDLDKLVIEIFTNGALSPGAALSSAGAILTQYLGLFGGLDGDVEVMPLDGAAPSANRARDIKIDDLDFSNRTYNCLKRQGIETLEELGGYTEEELMNIRNFGQKSLDEVKDKLTEYNLGLRPPASSDSEEYNI</sequence>
<gene>
    <name evidence="11" type="primary">rpoA</name>
    <name evidence="13" type="ORF">B1R32_108183</name>
</gene>
<comment type="caution">
    <text evidence="13">The sequence shown here is derived from an EMBL/GenBank/DDBJ whole genome shotgun (WGS) entry which is preliminary data.</text>
</comment>
<reference evidence="13 14" key="1">
    <citation type="journal article" date="2018" name="Syst. Appl. Microbiol.">
        <title>Abditibacterium utsteinense sp. nov., the first cultivated member of candidate phylum FBP, isolated from ice-free Antarctic soil samples.</title>
        <authorList>
            <person name="Tahon G."/>
            <person name="Tytgat B."/>
            <person name="Lebbe L."/>
            <person name="Carlier A."/>
            <person name="Willems A."/>
        </authorList>
    </citation>
    <scope>NUCLEOTIDE SEQUENCE [LARGE SCALE GENOMIC DNA]</scope>
    <source>
        <strain evidence="13 14">LMG 29911</strain>
    </source>
</reference>
<dbReference type="FunFam" id="2.170.120.12:FF:000001">
    <property type="entry name" value="DNA-directed RNA polymerase subunit alpha"/>
    <property type="match status" value="1"/>
</dbReference>
<dbReference type="CDD" id="cd06928">
    <property type="entry name" value="RNAP_alpha_NTD"/>
    <property type="match status" value="1"/>
</dbReference>
<dbReference type="InterPro" id="IPR011260">
    <property type="entry name" value="RNAP_asu_C"/>
</dbReference>
<comment type="domain">
    <text evidence="11">The N-terminal domain is essential for RNAP assembly and basal transcription, whereas the C-terminal domain is involved in interaction with transcriptional regulators and with upstream promoter elements.</text>
</comment>
<dbReference type="Pfam" id="PF01000">
    <property type="entry name" value="RNA_pol_A_bac"/>
    <property type="match status" value="1"/>
</dbReference>
<dbReference type="AlphaFoldDB" id="A0A2S8ST31"/>
<evidence type="ECO:0000256" key="11">
    <source>
        <dbReference type="HAMAP-Rule" id="MF_00059"/>
    </source>
</evidence>
<feature type="region of interest" description="Alpha C-terminal domain (alpha-CTD)" evidence="11">
    <location>
        <begin position="249"/>
        <end position="326"/>
    </location>
</feature>
<dbReference type="SMART" id="SM00662">
    <property type="entry name" value="RPOLD"/>
    <property type="match status" value="1"/>
</dbReference>
<comment type="catalytic activity">
    <reaction evidence="10 11">
        <text>RNA(n) + a ribonucleoside 5'-triphosphate = RNA(n+1) + diphosphate</text>
        <dbReference type="Rhea" id="RHEA:21248"/>
        <dbReference type="Rhea" id="RHEA-COMP:14527"/>
        <dbReference type="Rhea" id="RHEA-COMP:17342"/>
        <dbReference type="ChEBI" id="CHEBI:33019"/>
        <dbReference type="ChEBI" id="CHEBI:61557"/>
        <dbReference type="ChEBI" id="CHEBI:140395"/>
        <dbReference type="EC" id="2.7.7.6"/>
    </reaction>
</comment>
<dbReference type="OrthoDB" id="9805706at2"/>
<dbReference type="InterPro" id="IPR036603">
    <property type="entry name" value="RBP11-like"/>
</dbReference>
<dbReference type="GO" id="GO:0006351">
    <property type="term" value="P:DNA-templated transcription"/>
    <property type="evidence" value="ECO:0007669"/>
    <property type="project" value="UniProtKB-UniRule"/>
</dbReference>
<evidence type="ECO:0000259" key="12">
    <source>
        <dbReference type="SMART" id="SM00662"/>
    </source>
</evidence>
<evidence type="ECO:0000256" key="4">
    <source>
        <dbReference type="ARBA" id="ARBA00022478"/>
    </source>
</evidence>
<dbReference type="GO" id="GO:0000428">
    <property type="term" value="C:DNA-directed RNA polymerase complex"/>
    <property type="evidence" value="ECO:0007669"/>
    <property type="project" value="UniProtKB-KW"/>
</dbReference>
<evidence type="ECO:0000313" key="13">
    <source>
        <dbReference type="EMBL" id="PQV63972.1"/>
    </source>
</evidence>
<proteinExistence type="inferred from homology"/>
<dbReference type="SUPFAM" id="SSF55257">
    <property type="entry name" value="RBP11-like subunits of RNA polymerase"/>
    <property type="match status" value="1"/>
</dbReference>
<evidence type="ECO:0000256" key="1">
    <source>
        <dbReference type="ARBA" id="ARBA00007123"/>
    </source>
</evidence>
<dbReference type="SUPFAM" id="SSF47789">
    <property type="entry name" value="C-terminal domain of RNA polymerase alpha subunit"/>
    <property type="match status" value="1"/>
</dbReference>
<dbReference type="NCBIfam" id="TIGR02027">
    <property type="entry name" value="rpoA"/>
    <property type="match status" value="1"/>
</dbReference>